<name>A0A0J6FMG5_COCPO</name>
<feature type="compositionally biased region" description="Polar residues" evidence="1">
    <location>
        <begin position="53"/>
        <end position="62"/>
    </location>
</feature>
<reference evidence="3" key="3">
    <citation type="journal article" date="2010" name="Genome Res.">
        <title>Population genomic sequencing of Coccidioides fungi reveals recent hybridization and transposon control.</title>
        <authorList>
            <person name="Neafsey D.E."/>
            <person name="Barker B.M."/>
            <person name="Sharpton T.J."/>
            <person name="Stajich J.E."/>
            <person name="Park D.J."/>
            <person name="Whiston E."/>
            <person name="Hung C.-Y."/>
            <person name="McMahan C."/>
            <person name="White J."/>
            <person name="Sykes S."/>
            <person name="Heiman D."/>
            <person name="Young S."/>
            <person name="Zeng Q."/>
            <person name="Abouelleil A."/>
            <person name="Aftuck L."/>
            <person name="Bessette D."/>
            <person name="Brown A."/>
            <person name="FitzGerald M."/>
            <person name="Lui A."/>
            <person name="Macdonald J.P."/>
            <person name="Priest M."/>
            <person name="Orbach M.J."/>
            <person name="Galgiani J.N."/>
            <person name="Kirkland T.N."/>
            <person name="Cole G.T."/>
            <person name="Birren B.W."/>
            <person name="Henn M.R."/>
            <person name="Taylor J.W."/>
            <person name="Rounsley S.D."/>
        </authorList>
    </citation>
    <scope>NUCLEOTIDE SEQUENCE [LARGE SCALE GENOMIC DNA]</scope>
    <source>
        <strain evidence="3">RMSCC 3488</strain>
    </source>
</reference>
<evidence type="ECO:0000256" key="1">
    <source>
        <dbReference type="SAM" id="MobiDB-lite"/>
    </source>
</evidence>
<organism evidence="2 3">
    <name type="scientific">Coccidioides posadasii RMSCC 3488</name>
    <dbReference type="NCBI Taxonomy" id="454284"/>
    <lineage>
        <taxon>Eukaryota</taxon>
        <taxon>Fungi</taxon>
        <taxon>Dikarya</taxon>
        <taxon>Ascomycota</taxon>
        <taxon>Pezizomycotina</taxon>
        <taxon>Eurotiomycetes</taxon>
        <taxon>Eurotiomycetidae</taxon>
        <taxon>Onygenales</taxon>
        <taxon>Onygenaceae</taxon>
        <taxon>Coccidioides</taxon>
    </lineage>
</organism>
<evidence type="ECO:0000313" key="3">
    <source>
        <dbReference type="Proteomes" id="UP000054567"/>
    </source>
</evidence>
<dbReference type="AlphaFoldDB" id="A0A0J6FMG5"/>
<accession>A0A0J6FMG5</accession>
<reference evidence="2 3" key="1">
    <citation type="submission" date="2007-06" db="EMBL/GenBank/DDBJ databases">
        <title>The Genome Sequence of Coccidioides posadasii RMSCC_3488.</title>
        <authorList>
            <consortium name="Coccidioides Genome Resources Consortium"/>
            <consortium name="The Broad Institute Genome Sequencing Platform"/>
            <person name="Henn M.R."/>
            <person name="Sykes S."/>
            <person name="Young S."/>
            <person name="Jaffe D."/>
            <person name="Berlin A."/>
            <person name="Alvarez P."/>
            <person name="Butler J."/>
            <person name="Gnerre S."/>
            <person name="Grabherr M."/>
            <person name="Mauceli E."/>
            <person name="Brockman W."/>
            <person name="Kodira C."/>
            <person name="Alvarado L."/>
            <person name="Zeng Q."/>
            <person name="Crawford M."/>
            <person name="Antoine C."/>
            <person name="Devon K."/>
            <person name="Galgiani J."/>
            <person name="Orsborn K."/>
            <person name="Lewis M.L."/>
            <person name="Nusbaum C."/>
            <person name="Galagan J."/>
            <person name="Birren B."/>
        </authorList>
    </citation>
    <scope>NUCLEOTIDE SEQUENCE [LARGE SCALE GENOMIC DNA]</scope>
    <source>
        <strain evidence="2 3">RMSCC 3488</strain>
    </source>
</reference>
<feature type="compositionally biased region" description="Low complexity" evidence="1">
    <location>
        <begin position="72"/>
        <end position="90"/>
    </location>
</feature>
<dbReference type="EMBL" id="DS268112">
    <property type="protein sequence ID" value="KMM70079.1"/>
    <property type="molecule type" value="Genomic_DNA"/>
</dbReference>
<dbReference type="Proteomes" id="UP000054567">
    <property type="component" value="Unassembled WGS sequence"/>
</dbReference>
<gene>
    <name evidence="2" type="ORF">CPAG_06391</name>
</gene>
<dbReference type="VEuPathDB" id="FungiDB:CPAG_06391"/>
<feature type="region of interest" description="Disordered" evidence="1">
    <location>
        <begin position="53"/>
        <end position="90"/>
    </location>
</feature>
<sequence>MFKYSMRLPRGDDRDEQAMEAVHRLIVYSRFIFCEKSGIISIHEKASNSQINLKSHALTTPTRNPPRKIYMSHSSKVPGSASSASPPRRS</sequence>
<reference evidence="3" key="2">
    <citation type="journal article" date="2009" name="Genome Res.">
        <title>Comparative genomic analyses of the human fungal pathogens Coccidioides and their relatives.</title>
        <authorList>
            <person name="Sharpton T.J."/>
            <person name="Stajich J.E."/>
            <person name="Rounsley S.D."/>
            <person name="Gardner M.J."/>
            <person name="Wortman J.R."/>
            <person name="Jordar V.S."/>
            <person name="Maiti R."/>
            <person name="Kodira C.D."/>
            <person name="Neafsey D.E."/>
            <person name="Zeng Q."/>
            <person name="Hung C.-Y."/>
            <person name="McMahan C."/>
            <person name="Muszewska A."/>
            <person name="Grynberg M."/>
            <person name="Mandel M.A."/>
            <person name="Kellner E.M."/>
            <person name="Barker B.M."/>
            <person name="Galgiani J.N."/>
            <person name="Orbach M.J."/>
            <person name="Kirkland T.N."/>
            <person name="Cole G.T."/>
            <person name="Henn M.R."/>
            <person name="Birren B.W."/>
            <person name="Taylor J.W."/>
        </authorList>
    </citation>
    <scope>NUCLEOTIDE SEQUENCE [LARGE SCALE GENOMIC DNA]</scope>
    <source>
        <strain evidence="3">RMSCC 3488</strain>
    </source>
</reference>
<evidence type="ECO:0000313" key="2">
    <source>
        <dbReference type="EMBL" id="KMM70079.1"/>
    </source>
</evidence>
<proteinExistence type="predicted"/>
<protein>
    <submittedName>
        <fullName evidence="2">Uncharacterized protein</fullName>
    </submittedName>
</protein>